<comment type="subcellular location">
    <subcellularLocation>
        <location evidence="1">Cytoplasm</location>
    </subcellularLocation>
</comment>
<dbReference type="EMBL" id="JADGIZ020000086">
    <property type="protein sequence ID" value="KAL2911856.1"/>
    <property type="molecule type" value="Genomic_DNA"/>
</dbReference>
<dbReference type="InterPro" id="IPR042569">
    <property type="entry name" value="RAC_head_sf"/>
</dbReference>
<dbReference type="InterPro" id="IPR036869">
    <property type="entry name" value="J_dom_sf"/>
</dbReference>
<dbReference type="EC" id="4.1.3.4" evidence="7"/>
<evidence type="ECO:0000313" key="8">
    <source>
        <dbReference type="Proteomes" id="UP001527925"/>
    </source>
</evidence>
<dbReference type="Proteomes" id="UP001527925">
    <property type="component" value="Unassembled WGS sequence"/>
</dbReference>
<evidence type="ECO:0000256" key="3">
    <source>
        <dbReference type="ARBA" id="ARBA00023186"/>
    </source>
</evidence>
<gene>
    <name evidence="7" type="primary">zuo1</name>
    <name evidence="7" type="ORF">HK105_208706</name>
</gene>
<dbReference type="SMART" id="SM00717">
    <property type="entry name" value="SANT"/>
    <property type="match status" value="2"/>
</dbReference>
<dbReference type="Pfam" id="PF26185">
    <property type="entry name" value="Zuotin_N"/>
    <property type="match status" value="1"/>
</dbReference>
<feature type="coiled-coil region" evidence="4">
    <location>
        <begin position="307"/>
        <end position="384"/>
    </location>
</feature>
<dbReference type="PROSITE" id="PS50076">
    <property type="entry name" value="DNAJ_2"/>
    <property type="match status" value="1"/>
</dbReference>
<dbReference type="InterPro" id="IPR032003">
    <property type="entry name" value="RAC_head"/>
</dbReference>
<dbReference type="SUPFAM" id="SSF46689">
    <property type="entry name" value="Homeodomain-like"/>
    <property type="match status" value="2"/>
</dbReference>
<dbReference type="InterPro" id="IPR009057">
    <property type="entry name" value="Homeodomain-like_sf"/>
</dbReference>
<dbReference type="SMART" id="SM00271">
    <property type="entry name" value="DnaJ"/>
    <property type="match status" value="1"/>
</dbReference>
<dbReference type="Pfam" id="PF16717">
    <property type="entry name" value="RAC_head"/>
    <property type="match status" value="1"/>
</dbReference>
<feature type="domain" description="Myb-like" evidence="6">
    <location>
        <begin position="478"/>
        <end position="535"/>
    </location>
</feature>
<evidence type="ECO:0000259" key="5">
    <source>
        <dbReference type="PROSITE" id="PS50076"/>
    </source>
</evidence>
<organism evidence="7 8">
    <name type="scientific">Polyrhizophydium stewartii</name>
    <dbReference type="NCBI Taxonomy" id="2732419"/>
    <lineage>
        <taxon>Eukaryota</taxon>
        <taxon>Fungi</taxon>
        <taxon>Fungi incertae sedis</taxon>
        <taxon>Chytridiomycota</taxon>
        <taxon>Chytridiomycota incertae sedis</taxon>
        <taxon>Chytridiomycetes</taxon>
        <taxon>Rhizophydiales</taxon>
        <taxon>Rhizophydiales incertae sedis</taxon>
        <taxon>Polyrhizophydium</taxon>
    </lineage>
</organism>
<dbReference type="InterPro" id="IPR044634">
    <property type="entry name" value="Zuotin/DnaJC2"/>
</dbReference>
<evidence type="ECO:0000256" key="2">
    <source>
        <dbReference type="ARBA" id="ARBA00022490"/>
    </source>
</evidence>
<dbReference type="CDD" id="cd23953">
    <property type="entry name" value="zuotin_NTD"/>
    <property type="match status" value="1"/>
</dbReference>
<dbReference type="Gene3D" id="1.10.8.840">
    <property type="entry name" value="Ribosome-associated complex head domain"/>
    <property type="match status" value="1"/>
</dbReference>
<keyword evidence="4" id="KW-0175">Coiled coil</keyword>
<dbReference type="PANTHER" id="PTHR43999">
    <property type="entry name" value="DNAJ HOMOLOG SUBFAMILY C MEMBER 2"/>
    <property type="match status" value="1"/>
</dbReference>
<reference evidence="7 8" key="1">
    <citation type="submission" date="2023-09" db="EMBL/GenBank/DDBJ databases">
        <title>Pangenome analysis of Batrachochytrium dendrobatidis and related Chytrids.</title>
        <authorList>
            <person name="Yacoub M.N."/>
            <person name="Stajich J.E."/>
            <person name="James T.Y."/>
        </authorList>
    </citation>
    <scope>NUCLEOTIDE SEQUENCE [LARGE SCALE GENOMIC DNA]</scope>
    <source>
        <strain evidence="7 8">JEL0888</strain>
    </source>
</reference>
<feature type="domain" description="J" evidence="5">
    <location>
        <begin position="117"/>
        <end position="188"/>
    </location>
</feature>
<evidence type="ECO:0000256" key="1">
    <source>
        <dbReference type="ARBA" id="ARBA00004496"/>
    </source>
</evidence>
<feature type="domain" description="Myb-like" evidence="6">
    <location>
        <begin position="598"/>
        <end position="649"/>
    </location>
</feature>
<evidence type="ECO:0000259" key="6">
    <source>
        <dbReference type="PROSITE" id="PS50090"/>
    </source>
</evidence>
<proteinExistence type="predicted"/>
<dbReference type="PRINTS" id="PR00625">
    <property type="entry name" value="JDOMAIN"/>
</dbReference>
<dbReference type="SUPFAM" id="SSF46565">
    <property type="entry name" value="Chaperone J-domain"/>
    <property type="match status" value="1"/>
</dbReference>
<dbReference type="InterPro" id="IPR001005">
    <property type="entry name" value="SANT/Myb"/>
</dbReference>
<dbReference type="InterPro" id="IPR058871">
    <property type="entry name" value="Zuotin_N"/>
</dbReference>
<dbReference type="Pfam" id="PF21884">
    <property type="entry name" value="ZUO1-like_ZHD"/>
    <property type="match status" value="1"/>
</dbReference>
<evidence type="ECO:0000256" key="4">
    <source>
        <dbReference type="SAM" id="Coils"/>
    </source>
</evidence>
<dbReference type="Gene3D" id="1.10.287.110">
    <property type="entry name" value="DnaJ domain"/>
    <property type="match status" value="1"/>
</dbReference>
<dbReference type="PANTHER" id="PTHR43999:SF1">
    <property type="entry name" value="DNAJ HOMOLOG SUBFAMILY C MEMBER 2"/>
    <property type="match status" value="1"/>
</dbReference>
<keyword evidence="2" id="KW-0963">Cytoplasm</keyword>
<dbReference type="CDD" id="cd06257">
    <property type="entry name" value="DnaJ"/>
    <property type="match status" value="1"/>
</dbReference>
<evidence type="ECO:0000313" key="7">
    <source>
        <dbReference type="EMBL" id="KAL2911856.1"/>
    </source>
</evidence>
<dbReference type="InterPro" id="IPR054076">
    <property type="entry name" value="ZUO1-like_ZHD"/>
</dbReference>
<comment type="caution">
    <text evidence="7">The sequence shown here is derived from an EMBL/GenBank/DDBJ whole genome shotgun (WGS) entry which is preliminary data.</text>
</comment>
<sequence length="657" mass="74312">MIVDLLLPPPPAHWDKSRESKVHKKIAECISKAIEPAGHAFMGRVRRHKHKRTLSEDFQLEEALREANSEDVLLEEDEPETPRLLKSDPSKWKCPSVCIAVGDLDHHSRRSTTQEQDHYAILGLSKLRFRATDEDIKRAYRRKVLKHHPDKKASASGKTNDDSFFKCVQKAWEVLSDTKKRREWDSCDPQFDESIPSAKAKGDFFEIYAPVFEKESRFSKKPAVPQIGDINSTREEVETFYDFWFNFESWRTFEMMDEEDADGAEGREEKRWIERKNKAARAKLKKEDNARVNRLVEQAFSLDPRIRKFKEQERAAKEAKRREKELQSKSAEIEAAKKAEEERIAREAAEAEEKARREVEKAKREQLKNAIRKEKKTIKRMLRDNNNFLAADASPDAVVNQIERLDFILEQSEFDHLESFRARLEEAAAGGADALLLVFDEEHLAAEERAAAAKAAAAGDAAAAAASKSADDDTLAAKPEWTPKEITTLIKAVKLFPGGASARWEKIAEYISEHGGPEGEAADDKAARQRTPKECILQSKKMQTAAAADRQRLQQAAAKSVSKVEIKEAPSERIEPVAGDATPTASQTTMLAPPNPAWSTEQQLALEQALRKFPASAFTANPAERWEKIAGEVPGKNKKDIKQRVKELAEMVKKKTK</sequence>
<dbReference type="Pfam" id="PF23082">
    <property type="entry name" value="Myb_DNA-binding_2"/>
    <property type="match status" value="1"/>
</dbReference>
<name>A0ABR4MX79_9FUNG</name>
<protein>
    <submittedName>
        <fullName evidence="7">Zuotin</fullName>
        <ecNumber evidence="7">4.1.3.4</ecNumber>
    </submittedName>
</protein>
<keyword evidence="3" id="KW-0143">Chaperone</keyword>
<keyword evidence="8" id="KW-1185">Reference proteome</keyword>
<keyword evidence="7" id="KW-0456">Lyase</keyword>
<dbReference type="CDD" id="cd00167">
    <property type="entry name" value="SANT"/>
    <property type="match status" value="2"/>
</dbReference>
<dbReference type="GO" id="GO:0004419">
    <property type="term" value="F:hydroxymethylglutaryl-CoA lyase activity"/>
    <property type="evidence" value="ECO:0007669"/>
    <property type="project" value="UniProtKB-EC"/>
</dbReference>
<dbReference type="PROSITE" id="PS50090">
    <property type="entry name" value="MYB_LIKE"/>
    <property type="match status" value="2"/>
</dbReference>
<dbReference type="InterPro" id="IPR001623">
    <property type="entry name" value="DnaJ_domain"/>
</dbReference>
<dbReference type="Pfam" id="PF00226">
    <property type="entry name" value="DnaJ"/>
    <property type="match status" value="1"/>
</dbReference>
<accession>A0ABR4MX79</accession>
<dbReference type="Gene3D" id="1.10.10.60">
    <property type="entry name" value="Homeodomain-like"/>
    <property type="match status" value="2"/>
</dbReference>